<organism evidence="2 3">
    <name type="scientific">Emiliania huxleyi (strain CCMP1516)</name>
    <dbReference type="NCBI Taxonomy" id="280463"/>
    <lineage>
        <taxon>Eukaryota</taxon>
        <taxon>Haptista</taxon>
        <taxon>Haptophyta</taxon>
        <taxon>Prymnesiophyceae</taxon>
        <taxon>Isochrysidales</taxon>
        <taxon>Noelaerhabdaceae</taxon>
        <taxon>Emiliania</taxon>
    </lineage>
</organism>
<dbReference type="EnsemblProtists" id="EOD10091">
    <property type="protein sequence ID" value="EOD10091"/>
    <property type="gene ID" value="EMIHUDRAFT_358407"/>
</dbReference>
<reference evidence="2" key="2">
    <citation type="submission" date="2024-10" db="UniProtKB">
        <authorList>
            <consortium name="EnsemblProtists"/>
        </authorList>
    </citation>
    <scope>IDENTIFICATION</scope>
</reference>
<feature type="region of interest" description="Disordered" evidence="1">
    <location>
        <begin position="61"/>
        <end position="97"/>
    </location>
</feature>
<dbReference type="RefSeq" id="XP_005762520.1">
    <property type="nucleotide sequence ID" value="XM_005762463.1"/>
</dbReference>
<feature type="compositionally biased region" description="Basic and acidic residues" evidence="1">
    <location>
        <begin position="61"/>
        <end position="84"/>
    </location>
</feature>
<name>A0A0D3IFQ6_EMIH1</name>
<dbReference type="PaxDb" id="2903-EOD10091"/>
<evidence type="ECO:0000313" key="3">
    <source>
        <dbReference type="Proteomes" id="UP000013827"/>
    </source>
</evidence>
<dbReference type="Proteomes" id="UP000013827">
    <property type="component" value="Unassembled WGS sequence"/>
</dbReference>
<dbReference type="HOGENOM" id="CLU_2353009_0_0_1"/>
<dbReference type="KEGG" id="ehx:EMIHUDRAFT_358407"/>
<accession>A0A0D3IFQ6</accession>
<feature type="compositionally biased region" description="Basic residues" evidence="1">
    <location>
        <begin position="1"/>
        <end position="12"/>
    </location>
</feature>
<evidence type="ECO:0000256" key="1">
    <source>
        <dbReference type="SAM" id="MobiDB-lite"/>
    </source>
</evidence>
<feature type="region of interest" description="Disordered" evidence="1">
    <location>
        <begin position="1"/>
        <end position="29"/>
    </location>
</feature>
<dbReference type="GeneID" id="17256190"/>
<evidence type="ECO:0000313" key="2">
    <source>
        <dbReference type="EnsemblProtists" id="EOD10091"/>
    </source>
</evidence>
<sequence length="97" mass="10872">ARHGHQGRRRVRGAVPRLGQAARAPRDGARLARAEYGRLATAQREFAAEAEKKAEEARLVEAEKAERRRREAQQREARCSRDVAEMQPRCSRGVAGV</sequence>
<dbReference type="AlphaFoldDB" id="A0A0D3IFQ6"/>
<proteinExistence type="predicted"/>
<keyword evidence="3" id="KW-1185">Reference proteome</keyword>
<protein>
    <submittedName>
        <fullName evidence="2">Uncharacterized protein</fullName>
    </submittedName>
</protein>
<reference evidence="3" key="1">
    <citation type="journal article" date="2013" name="Nature">
        <title>Pan genome of the phytoplankton Emiliania underpins its global distribution.</title>
        <authorList>
            <person name="Read B.A."/>
            <person name="Kegel J."/>
            <person name="Klute M.J."/>
            <person name="Kuo A."/>
            <person name="Lefebvre S.C."/>
            <person name="Maumus F."/>
            <person name="Mayer C."/>
            <person name="Miller J."/>
            <person name="Monier A."/>
            <person name="Salamov A."/>
            <person name="Young J."/>
            <person name="Aguilar M."/>
            <person name="Claverie J.M."/>
            <person name="Frickenhaus S."/>
            <person name="Gonzalez K."/>
            <person name="Herman E.K."/>
            <person name="Lin Y.C."/>
            <person name="Napier J."/>
            <person name="Ogata H."/>
            <person name="Sarno A.F."/>
            <person name="Shmutz J."/>
            <person name="Schroeder D."/>
            <person name="de Vargas C."/>
            <person name="Verret F."/>
            <person name="von Dassow P."/>
            <person name="Valentin K."/>
            <person name="Van de Peer Y."/>
            <person name="Wheeler G."/>
            <person name="Dacks J.B."/>
            <person name="Delwiche C.F."/>
            <person name="Dyhrman S.T."/>
            <person name="Glockner G."/>
            <person name="John U."/>
            <person name="Richards T."/>
            <person name="Worden A.Z."/>
            <person name="Zhang X."/>
            <person name="Grigoriev I.V."/>
            <person name="Allen A.E."/>
            <person name="Bidle K."/>
            <person name="Borodovsky M."/>
            <person name="Bowler C."/>
            <person name="Brownlee C."/>
            <person name="Cock J.M."/>
            <person name="Elias M."/>
            <person name="Gladyshev V.N."/>
            <person name="Groth M."/>
            <person name="Guda C."/>
            <person name="Hadaegh A."/>
            <person name="Iglesias-Rodriguez M.D."/>
            <person name="Jenkins J."/>
            <person name="Jones B.M."/>
            <person name="Lawson T."/>
            <person name="Leese F."/>
            <person name="Lindquist E."/>
            <person name="Lobanov A."/>
            <person name="Lomsadze A."/>
            <person name="Malik S.B."/>
            <person name="Marsh M.E."/>
            <person name="Mackinder L."/>
            <person name="Mock T."/>
            <person name="Mueller-Roeber B."/>
            <person name="Pagarete A."/>
            <person name="Parker M."/>
            <person name="Probert I."/>
            <person name="Quesneville H."/>
            <person name="Raines C."/>
            <person name="Rensing S.A."/>
            <person name="Riano-Pachon D.M."/>
            <person name="Richier S."/>
            <person name="Rokitta S."/>
            <person name="Shiraiwa Y."/>
            <person name="Soanes D.M."/>
            <person name="van der Giezen M."/>
            <person name="Wahlund T.M."/>
            <person name="Williams B."/>
            <person name="Wilson W."/>
            <person name="Wolfe G."/>
            <person name="Wurch L.L."/>
        </authorList>
    </citation>
    <scope>NUCLEOTIDE SEQUENCE</scope>
</reference>